<evidence type="ECO:0000256" key="9">
    <source>
        <dbReference type="ARBA" id="ARBA00047639"/>
    </source>
</evidence>
<dbReference type="GO" id="GO:0005737">
    <property type="term" value="C:cytoplasm"/>
    <property type="evidence" value="ECO:0007669"/>
    <property type="project" value="InterPro"/>
</dbReference>
<dbReference type="Gene3D" id="3.30.930.10">
    <property type="entry name" value="Bira Bifunctional Protein, Domain 2"/>
    <property type="match status" value="1"/>
</dbReference>
<keyword evidence="3" id="KW-0436">Ligase</keyword>
<evidence type="ECO:0000256" key="5">
    <source>
        <dbReference type="ARBA" id="ARBA00022840"/>
    </source>
</evidence>
<dbReference type="EMBL" id="UINC01024522">
    <property type="protein sequence ID" value="SVA98311.1"/>
    <property type="molecule type" value="Genomic_DNA"/>
</dbReference>
<dbReference type="InterPro" id="IPR004154">
    <property type="entry name" value="Anticodon-bd"/>
</dbReference>
<evidence type="ECO:0000256" key="8">
    <source>
        <dbReference type="ARBA" id="ARBA00030619"/>
    </source>
</evidence>
<evidence type="ECO:0000259" key="10">
    <source>
        <dbReference type="PROSITE" id="PS50862"/>
    </source>
</evidence>
<reference evidence="11" key="1">
    <citation type="submission" date="2018-05" db="EMBL/GenBank/DDBJ databases">
        <authorList>
            <person name="Lanie J.A."/>
            <person name="Ng W.-L."/>
            <person name="Kazmierczak K.M."/>
            <person name="Andrzejewski T.M."/>
            <person name="Davidsen T.M."/>
            <person name="Wayne K.J."/>
            <person name="Tettelin H."/>
            <person name="Glass J.I."/>
            <person name="Rusch D."/>
            <person name="Podicherti R."/>
            <person name="Tsui H.-C.T."/>
            <person name="Winkler M.E."/>
        </authorList>
    </citation>
    <scope>NUCLEOTIDE SEQUENCE</scope>
</reference>
<dbReference type="PIRSF" id="PIRSF001549">
    <property type="entry name" value="His-tRNA_synth"/>
    <property type="match status" value="1"/>
</dbReference>
<organism evidence="11">
    <name type="scientific">marine metagenome</name>
    <dbReference type="NCBI Taxonomy" id="408172"/>
    <lineage>
        <taxon>unclassified sequences</taxon>
        <taxon>metagenomes</taxon>
        <taxon>ecological metagenomes</taxon>
    </lineage>
</organism>
<keyword evidence="4" id="KW-0547">Nucleotide-binding</keyword>
<dbReference type="HAMAP" id="MF_00127">
    <property type="entry name" value="His_tRNA_synth"/>
    <property type="match status" value="1"/>
</dbReference>
<dbReference type="GO" id="GO:0004821">
    <property type="term" value="F:histidine-tRNA ligase activity"/>
    <property type="evidence" value="ECO:0007669"/>
    <property type="project" value="UniProtKB-EC"/>
</dbReference>
<dbReference type="NCBIfam" id="TIGR00442">
    <property type="entry name" value="hisS"/>
    <property type="match status" value="1"/>
</dbReference>
<sequence length="418" mass="47345">MSQIRSIKGTHDILPSDSSQWQHLEQIVHDVCGRFGYEEIRTPVFEETRLFSRSVGEDTDIVSKEMYTWEDRGGTSLTLRPELTASVVRSYIQHNLGTQAPVQRLYYMGPLFRRERPQKGRQRQFHQFGVEAFGSENPEQDAEIIAIAWHMLSACGLNQTVSLQLNSIGSSKCRSDYRNVLKDFIRPNRDQFSETSQKRFDTNPLRILDTKLEHEQTLLEGAPMVSECYTAEDKAHLESLQNFLTAMEIPFTIDPRLVRGLDYYSRTVFEFTSPVLGAQDALLGGGRYDGLVETLGGKPTPGIGFAAGMERFLIAMDDQSNVSKTDVYFVCLGEAGLSTALSLTNELRQSRFNVMFDPLRRSLKAQLREANKSGARFALILGDTEMEKGTVVFKDLEKGEQKNILQKKIKNLFDNLTN</sequence>
<evidence type="ECO:0000256" key="3">
    <source>
        <dbReference type="ARBA" id="ARBA00022598"/>
    </source>
</evidence>
<evidence type="ECO:0000256" key="7">
    <source>
        <dbReference type="ARBA" id="ARBA00023146"/>
    </source>
</evidence>
<keyword evidence="6" id="KW-0648">Protein biosynthesis</keyword>
<dbReference type="InterPro" id="IPR045864">
    <property type="entry name" value="aa-tRNA-synth_II/BPL/LPL"/>
</dbReference>
<keyword evidence="7" id="KW-0030">Aminoacyl-tRNA synthetase</keyword>
<accession>A0A382AAP6</accession>
<dbReference type="SUPFAM" id="SSF55681">
    <property type="entry name" value="Class II aaRS and biotin synthetases"/>
    <property type="match status" value="1"/>
</dbReference>
<comment type="catalytic activity">
    <reaction evidence="9">
        <text>tRNA(His) + L-histidine + ATP = L-histidyl-tRNA(His) + AMP + diphosphate + H(+)</text>
        <dbReference type="Rhea" id="RHEA:17313"/>
        <dbReference type="Rhea" id="RHEA-COMP:9665"/>
        <dbReference type="Rhea" id="RHEA-COMP:9689"/>
        <dbReference type="ChEBI" id="CHEBI:15378"/>
        <dbReference type="ChEBI" id="CHEBI:30616"/>
        <dbReference type="ChEBI" id="CHEBI:33019"/>
        <dbReference type="ChEBI" id="CHEBI:57595"/>
        <dbReference type="ChEBI" id="CHEBI:78442"/>
        <dbReference type="ChEBI" id="CHEBI:78527"/>
        <dbReference type="ChEBI" id="CHEBI:456215"/>
        <dbReference type="EC" id="6.1.1.21"/>
    </reaction>
</comment>
<dbReference type="EC" id="6.1.1.21" evidence="2"/>
<evidence type="ECO:0000256" key="4">
    <source>
        <dbReference type="ARBA" id="ARBA00022741"/>
    </source>
</evidence>
<proteinExistence type="inferred from homology"/>
<keyword evidence="5" id="KW-0067">ATP-binding</keyword>
<dbReference type="AlphaFoldDB" id="A0A382AAP6"/>
<dbReference type="GO" id="GO:0006427">
    <property type="term" value="P:histidyl-tRNA aminoacylation"/>
    <property type="evidence" value="ECO:0007669"/>
    <property type="project" value="InterPro"/>
</dbReference>
<dbReference type="InterPro" id="IPR006195">
    <property type="entry name" value="aa-tRNA-synth_II"/>
</dbReference>
<dbReference type="Gene3D" id="3.40.50.800">
    <property type="entry name" value="Anticodon-binding domain"/>
    <property type="match status" value="1"/>
</dbReference>
<dbReference type="InterPro" id="IPR004516">
    <property type="entry name" value="HisRS/HisZ"/>
</dbReference>
<evidence type="ECO:0000256" key="1">
    <source>
        <dbReference type="ARBA" id="ARBA00008226"/>
    </source>
</evidence>
<dbReference type="PROSITE" id="PS50862">
    <property type="entry name" value="AA_TRNA_LIGASE_II"/>
    <property type="match status" value="1"/>
</dbReference>
<protein>
    <recommendedName>
        <fullName evidence="2">histidine--tRNA ligase</fullName>
        <ecNumber evidence="2">6.1.1.21</ecNumber>
    </recommendedName>
    <alternativeName>
        <fullName evidence="8">Histidyl-tRNA synthetase</fullName>
    </alternativeName>
</protein>
<dbReference type="InterPro" id="IPR036621">
    <property type="entry name" value="Anticodon-bd_dom_sf"/>
</dbReference>
<dbReference type="InterPro" id="IPR033656">
    <property type="entry name" value="HisRS_anticodon"/>
</dbReference>
<evidence type="ECO:0000256" key="2">
    <source>
        <dbReference type="ARBA" id="ARBA00012815"/>
    </source>
</evidence>
<dbReference type="PANTHER" id="PTHR43707:SF1">
    <property type="entry name" value="HISTIDINE--TRNA LIGASE, MITOCHONDRIAL-RELATED"/>
    <property type="match status" value="1"/>
</dbReference>
<dbReference type="Pfam" id="PF13393">
    <property type="entry name" value="tRNA-synt_His"/>
    <property type="match status" value="1"/>
</dbReference>
<comment type="similarity">
    <text evidence="1">Belongs to the class-II aminoacyl-tRNA synthetase family.</text>
</comment>
<dbReference type="CDD" id="cd00859">
    <property type="entry name" value="HisRS_anticodon"/>
    <property type="match status" value="1"/>
</dbReference>
<dbReference type="InterPro" id="IPR041715">
    <property type="entry name" value="HisRS-like_core"/>
</dbReference>
<evidence type="ECO:0000313" key="11">
    <source>
        <dbReference type="EMBL" id="SVA98311.1"/>
    </source>
</evidence>
<dbReference type="Pfam" id="PF03129">
    <property type="entry name" value="HGTP_anticodon"/>
    <property type="match status" value="1"/>
</dbReference>
<dbReference type="GO" id="GO:0005524">
    <property type="term" value="F:ATP binding"/>
    <property type="evidence" value="ECO:0007669"/>
    <property type="project" value="UniProtKB-KW"/>
</dbReference>
<dbReference type="CDD" id="cd00773">
    <property type="entry name" value="HisRS-like_core"/>
    <property type="match status" value="1"/>
</dbReference>
<name>A0A382AAP6_9ZZZZ</name>
<dbReference type="InterPro" id="IPR015807">
    <property type="entry name" value="His-tRNA-ligase"/>
</dbReference>
<dbReference type="SUPFAM" id="SSF52954">
    <property type="entry name" value="Class II aaRS ABD-related"/>
    <property type="match status" value="1"/>
</dbReference>
<feature type="domain" description="Aminoacyl-transfer RNA synthetases class-II family profile" evidence="10">
    <location>
        <begin position="1"/>
        <end position="358"/>
    </location>
</feature>
<evidence type="ECO:0000256" key="6">
    <source>
        <dbReference type="ARBA" id="ARBA00022917"/>
    </source>
</evidence>
<gene>
    <name evidence="11" type="ORF">METZ01_LOCUS151165</name>
</gene>
<dbReference type="PANTHER" id="PTHR43707">
    <property type="entry name" value="HISTIDYL-TRNA SYNTHETASE"/>
    <property type="match status" value="1"/>
</dbReference>